<dbReference type="EMBL" id="CM037027">
    <property type="protein sequence ID" value="KAH7658684.1"/>
    <property type="molecule type" value="Genomic_DNA"/>
</dbReference>
<accession>A0ACB7UED0</accession>
<organism evidence="1 2">
    <name type="scientific">Dioscorea alata</name>
    <name type="common">Purple yam</name>
    <dbReference type="NCBI Taxonomy" id="55571"/>
    <lineage>
        <taxon>Eukaryota</taxon>
        <taxon>Viridiplantae</taxon>
        <taxon>Streptophyta</taxon>
        <taxon>Embryophyta</taxon>
        <taxon>Tracheophyta</taxon>
        <taxon>Spermatophyta</taxon>
        <taxon>Magnoliopsida</taxon>
        <taxon>Liliopsida</taxon>
        <taxon>Dioscoreales</taxon>
        <taxon>Dioscoreaceae</taxon>
        <taxon>Dioscorea</taxon>
    </lineage>
</organism>
<protein>
    <submittedName>
        <fullName evidence="1">Naringenin-chalcone synthase protein</fullName>
        <ecNumber evidence="1">2.3.1.74</ecNumber>
    </submittedName>
</protein>
<name>A0ACB7UED0_DIOAL</name>
<keyword evidence="1" id="KW-0808">Transferase</keyword>
<sequence length="406" mass="44914">MASNGNGNAVDNHKENRGGGLASVLALGTANPPNVFYQDAFPDYYFRITNNEHRAELKEKFKRICEKSMIKKRYFFLTEEILKQKPNLCSFMEENSLDTRHDIIVEEMPKLGAKAAIKALEEWGRPLSEITHLIFCSAGGVDLPGADFQLIKLLGLSLSTKRIMLYGLGCYAGGSVLRIAKDLAENNQNARVLIVCSEMTVIRFRGTDDVHIDSLIGQAIFADGSAAAVVGASPMPGIETPFFELVSTDQVIIPDSEKAIHCHLREVGLTFHLRKDVPNTISEYLEKSLLKVFEQIGMHISDWNSLFWITHAGGRAICDRIEKKLGLKPEKLQAVRHVMSEYGNMISCSVFFAMDEMRKRSMAEGLPTAGEGLECGVLHGFGPGLTIETVVLRAPPLHGLVSNENY</sequence>
<gene>
    <name evidence="1" type="ORF">IHE45_17G105500</name>
</gene>
<keyword evidence="1" id="KW-0012">Acyltransferase</keyword>
<keyword evidence="2" id="KW-1185">Reference proteome</keyword>
<proteinExistence type="predicted"/>
<reference evidence="2" key="1">
    <citation type="journal article" date="2022" name="Nat. Commun.">
        <title>Chromosome evolution and the genetic basis of agronomically important traits in greater yam.</title>
        <authorList>
            <person name="Bredeson J.V."/>
            <person name="Lyons J.B."/>
            <person name="Oniyinde I.O."/>
            <person name="Okereke N.R."/>
            <person name="Kolade O."/>
            <person name="Nnabue I."/>
            <person name="Nwadili C.O."/>
            <person name="Hribova E."/>
            <person name="Parker M."/>
            <person name="Nwogha J."/>
            <person name="Shu S."/>
            <person name="Carlson J."/>
            <person name="Kariba R."/>
            <person name="Muthemba S."/>
            <person name="Knop K."/>
            <person name="Barton G.J."/>
            <person name="Sherwood A.V."/>
            <person name="Lopez-Montes A."/>
            <person name="Asiedu R."/>
            <person name="Jamnadass R."/>
            <person name="Muchugi A."/>
            <person name="Goodstein D."/>
            <person name="Egesi C.N."/>
            <person name="Featherston J."/>
            <person name="Asfaw A."/>
            <person name="Simpson G.G."/>
            <person name="Dolezel J."/>
            <person name="Hendre P.S."/>
            <person name="Van Deynze A."/>
            <person name="Kumar P.L."/>
            <person name="Obidiegwu J.E."/>
            <person name="Bhattacharjee R."/>
            <person name="Rokhsar D.S."/>
        </authorList>
    </citation>
    <scope>NUCLEOTIDE SEQUENCE [LARGE SCALE GENOMIC DNA]</scope>
    <source>
        <strain evidence="2">cv. TDa95/00328</strain>
    </source>
</reference>
<evidence type="ECO:0000313" key="1">
    <source>
        <dbReference type="EMBL" id="KAH7658684.1"/>
    </source>
</evidence>
<evidence type="ECO:0000313" key="2">
    <source>
        <dbReference type="Proteomes" id="UP000827976"/>
    </source>
</evidence>
<comment type="caution">
    <text evidence="1">The sequence shown here is derived from an EMBL/GenBank/DDBJ whole genome shotgun (WGS) entry which is preliminary data.</text>
</comment>
<dbReference type="Proteomes" id="UP000827976">
    <property type="component" value="Chromosome 17"/>
</dbReference>
<dbReference type="EC" id="2.3.1.74" evidence="1"/>